<feature type="domain" description="CBS" evidence="3">
    <location>
        <begin position="7"/>
        <end position="68"/>
    </location>
</feature>
<sequence length="143" mass="15618">MRISEVIRRKGSEVVTIRPEETVTDLLALLAERNIGAVVVSTDAGRSVGGIVTERDVVRHLHSRGTGVLAGPVAEVMTAEVITCSTEDDLQTLARTMTEKRIRHLPVVEDGALLAIVSIGDIVKNRIDELQAENDQLVDYVHR</sequence>
<dbReference type="Proteomes" id="UP000824037">
    <property type="component" value="Unassembled WGS sequence"/>
</dbReference>
<evidence type="ECO:0000313" key="4">
    <source>
        <dbReference type="EMBL" id="HIZ34815.1"/>
    </source>
</evidence>
<evidence type="ECO:0000256" key="1">
    <source>
        <dbReference type="ARBA" id="ARBA00023122"/>
    </source>
</evidence>
<protein>
    <submittedName>
        <fullName evidence="4">CBS domain-containing protein</fullName>
    </submittedName>
</protein>
<feature type="domain" description="CBS" evidence="3">
    <location>
        <begin position="77"/>
        <end position="133"/>
    </location>
</feature>
<dbReference type="AlphaFoldDB" id="A0A9D2ECJ7"/>
<dbReference type="EMBL" id="DXBY01000059">
    <property type="protein sequence ID" value="HIZ34815.1"/>
    <property type="molecule type" value="Genomic_DNA"/>
</dbReference>
<proteinExistence type="predicted"/>
<gene>
    <name evidence="4" type="ORF">H9815_03475</name>
</gene>
<dbReference type="InterPro" id="IPR051257">
    <property type="entry name" value="Diverse_CBS-Domain"/>
</dbReference>
<reference evidence="4" key="1">
    <citation type="journal article" date="2021" name="PeerJ">
        <title>Extensive microbial diversity within the chicken gut microbiome revealed by metagenomics and culture.</title>
        <authorList>
            <person name="Gilroy R."/>
            <person name="Ravi A."/>
            <person name="Getino M."/>
            <person name="Pursley I."/>
            <person name="Horton D.L."/>
            <person name="Alikhan N.F."/>
            <person name="Baker D."/>
            <person name="Gharbi K."/>
            <person name="Hall N."/>
            <person name="Watson M."/>
            <person name="Adriaenssens E.M."/>
            <person name="Foster-Nyarko E."/>
            <person name="Jarju S."/>
            <person name="Secka A."/>
            <person name="Antonio M."/>
            <person name="Oren A."/>
            <person name="Chaudhuri R.R."/>
            <person name="La Ragione R."/>
            <person name="Hildebrand F."/>
            <person name="Pallen M.J."/>
        </authorList>
    </citation>
    <scope>NUCLEOTIDE SEQUENCE</scope>
    <source>
        <strain evidence="4">ChiGjej4B4-7305</strain>
    </source>
</reference>
<evidence type="ECO:0000313" key="5">
    <source>
        <dbReference type="Proteomes" id="UP000824037"/>
    </source>
</evidence>
<organism evidence="4 5">
    <name type="scientific">Candidatus Ruania gallistercoris</name>
    <dbReference type="NCBI Taxonomy" id="2838746"/>
    <lineage>
        <taxon>Bacteria</taxon>
        <taxon>Bacillati</taxon>
        <taxon>Actinomycetota</taxon>
        <taxon>Actinomycetes</taxon>
        <taxon>Micrococcales</taxon>
        <taxon>Ruaniaceae</taxon>
        <taxon>Ruania</taxon>
    </lineage>
</organism>
<accession>A0A9D2ECJ7</accession>
<keyword evidence="1 2" id="KW-0129">CBS domain</keyword>
<name>A0A9D2ECJ7_9MICO</name>
<dbReference type="Pfam" id="PF00571">
    <property type="entry name" value="CBS"/>
    <property type="match status" value="2"/>
</dbReference>
<reference evidence="4" key="2">
    <citation type="submission" date="2021-04" db="EMBL/GenBank/DDBJ databases">
        <authorList>
            <person name="Gilroy R."/>
        </authorList>
    </citation>
    <scope>NUCLEOTIDE SEQUENCE</scope>
    <source>
        <strain evidence="4">ChiGjej4B4-7305</strain>
    </source>
</reference>
<dbReference type="SMART" id="SM00116">
    <property type="entry name" value="CBS"/>
    <property type="match status" value="2"/>
</dbReference>
<dbReference type="InterPro" id="IPR046342">
    <property type="entry name" value="CBS_dom_sf"/>
</dbReference>
<dbReference type="InterPro" id="IPR044725">
    <property type="entry name" value="CBSX3_CBS_dom"/>
</dbReference>
<evidence type="ECO:0000259" key="3">
    <source>
        <dbReference type="PROSITE" id="PS51371"/>
    </source>
</evidence>
<dbReference type="CDD" id="cd04623">
    <property type="entry name" value="CBS_pair_bac_euk"/>
    <property type="match status" value="1"/>
</dbReference>
<dbReference type="PANTHER" id="PTHR43080:SF2">
    <property type="entry name" value="CBS DOMAIN-CONTAINING PROTEIN"/>
    <property type="match status" value="1"/>
</dbReference>
<comment type="caution">
    <text evidence="4">The sequence shown here is derived from an EMBL/GenBank/DDBJ whole genome shotgun (WGS) entry which is preliminary data.</text>
</comment>
<dbReference type="Gene3D" id="3.10.580.10">
    <property type="entry name" value="CBS-domain"/>
    <property type="match status" value="1"/>
</dbReference>
<dbReference type="PANTHER" id="PTHR43080">
    <property type="entry name" value="CBS DOMAIN-CONTAINING PROTEIN CBSX3, MITOCHONDRIAL"/>
    <property type="match status" value="1"/>
</dbReference>
<dbReference type="PROSITE" id="PS51371">
    <property type="entry name" value="CBS"/>
    <property type="match status" value="2"/>
</dbReference>
<evidence type="ECO:0000256" key="2">
    <source>
        <dbReference type="PROSITE-ProRule" id="PRU00703"/>
    </source>
</evidence>
<dbReference type="SUPFAM" id="SSF54631">
    <property type="entry name" value="CBS-domain pair"/>
    <property type="match status" value="1"/>
</dbReference>
<dbReference type="InterPro" id="IPR000644">
    <property type="entry name" value="CBS_dom"/>
</dbReference>